<proteinExistence type="predicted"/>
<dbReference type="RefSeq" id="WP_211937982.1">
    <property type="nucleotide sequence ID" value="NZ_CP073078.1"/>
</dbReference>
<evidence type="ECO:0000256" key="2">
    <source>
        <dbReference type="ARBA" id="ARBA00022842"/>
    </source>
</evidence>
<dbReference type="GO" id="GO:0016779">
    <property type="term" value="F:nucleotidyltransferase activity"/>
    <property type="evidence" value="ECO:0007669"/>
    <property type="project" value="UniProtKB-ARBA"/>
</dbReference>
<protein>
    <submittedName>
        <fullName evidence="5">NTP transferase domain-containing protein</fullName>
    </submittedName>
</protein>
<feature type="region of interest" description="Disordered" evidence="3">
    <location>
        <begin position="168"/>
        <end position="191"/>
    </location>
</feature>
<dbReference type="EMBL" id="CP073078">
    <property type="protein sequence ID" value="QUD87931.1"/>
    <property type="molecule type" value="Genomic_DNA"/>
</dbReference>
<feature type="domain" description="MobA-like NTP transferase" evidence="4">
    <location>
        <begin position="18"/>
        <end position="121"/>
    </location>
</feature>
<keyword evidence="1 5" id="KW-0808">Transferase</keyword>
<keyword evidence="2" id="KW-0460">Magnesium</keyword>
<sequence length="191" mass="19145">MASRATTSEPPSAGPFGAVILVGGRSSRMGADKALLDWGGRRAVDAVAETAREAGAALVLTAGGDYGLPFVPDPSPFAGPVAGVLAGLAALAAQGFDRGLVLAVDAPTLTATDLAPLLAAPAPGAMFEGFPLPMTAPCAPLPPDAEADWPLRRLAERLGLARLPCPDGAEARLSGANTPAERASLPPKPPR</sequence>
<evidence type="ECO:0000256" key="3">
    <source>
        <dbReference type="SAM" id="MobiDB-lite"/>
    </source>
</evidence>
<dbReference type="PANTHER" id="PTHR19136:SF81">
    <property type="entry name" value="MOLYBDENUM COFACTOR GUANYLYLTRANSFERASE"/>
    <property type="match status" value="1"/>
</dbReference>
<dbReference type="Pfam" id="PF12804">
    <property type="entry name" value="NTP_transf_3"/>
    <property type="match status" value="1"/>
</dbReference>
<dbReference type="SUPFAM" id="SSF53448">
    <property type="entry name" value="Nucleotide-diphospho-sugar transferases"/>
    <property type="match status" value="1"/>
</dbReference>
<dbReference type="Proteomes" id="UP000676409">
    <property type="component" value="Chromosome"/>
</dbReference>
<dbReference type="InterPro" id="IPR029044">
    <property type="entry name" value="Nucleotide-diphossugar_trans"/>
</dbReference>
<evidence type="ECO:0000259" key="4">
    <source>
        <dbReference type="Pfam" id="PF12804"/>
    </source>
</evidence>
<gene>
    <name evidence="5" type="ORF">KCG34_23310</name>
</gene>
<dbReference type="PANTHER" id="PTHR19136">
    <property type="entry name" value="MOLYBDENUM COFACTOR GUANYLYLTRANSFERASE"/>
    <property type="match status" value="1"/>
</dbReference>
<dbReference type="InterPro" id="IPR025877">
    <property type="entry name" value="MobA-like_NTP_Trfase"/>
</dbReference>
<dbReference type="Gene3D" id="3.90.550.10">
    <property type="entry name" value="Spore Coat Polysaccharide Biosynthesis Protein SpsA, Chain A"/>
    <property type="match status" value="1"/>
</dbReference>
<dbReference type="AlphaFoldDB" id="A0A975IW20"/>
<evidence type="ECO:0000256" key="1">
    <source>
        <dbReference type="ARBA" id="ARBA00022679"/>
    </source>
</evidence>
<reference evidence="5" key="1">
    <citation type="submission" date="2021-04" db="EMBL/GenBank/DDBJ databases">
        <title>The complete genome sequence of Caulobacter sp. S6.</title>
        <authorList>
            <person name="Tang Y."/>
            <person name="Ouyang W."/>
            <person name="Liu Q."/>
            <person name="Huang B."/>
            <person name="Guo Z."/>
            <person name="Lei P."/>
        </authorList>
    </citation>
    <scope>NUCLEOTIDE SEQUENCE</scope>
    <source>
        <strain evidence="5">S6</strain>
    </source>
</reference>
<evidence type="ECO:0000313" key="5">
    <source>
        <dbReference type="EMBL" id="QUD87931.1"/>
    </source>
</evidence>
<name>A0A975IW20_9CAUL</name>
<keyword evidence="6" id="KW-1185">Reference proteome</keyword>
<evidence type="ECO:0000313" key="6">
    <source>
        <dbReference type="Proteomes" id="UP000676409"/>
    </source>
</evidence>
<dbReference type="KEGG" id="caul:KCG34_23310"/>
<accession>A0A975IW20</accession>
<organism evidence="5 6">
    <name type="scientific">Phenylobacterium montanum</name>
    <dbReference type="NCBI Taxonomy" id="2823693"/>
    <lineage>
        <taxon>Bacteria</taxon>
        <taxon>Pseudomonadati</taxon>
        <taxon>Pseudomonadota</taxon>
        <taxon>Alphaproteobacteria</taxon>
        <taxon>Caulobacterales</taxon>
        <taxon>Caulobacteraceae</taxon>
        <taxon>Phenylobacterium</taxon>
    </lineage>
</organism>